<sequence>MQLQSHAGNLICNWVSLLQIWAQIGSWIADYLAVFANAVSSWATMTRLPGPSETAAAGQAI</sequence>
<protein>
    <submittedName>
        <fullName evidence="1">Uncharacterized protein</fullName>
    </submittedName>
</protein>
<organism evidence="1 2">
    <name type="scientific">Bifidobacterium bifidum</name>
    <dbReference type="NCBI Taxonomy" id="1681"/>
    <lineage>
        <taxon>Bacteria</taxon>
        <taxon>Bacillati</taxon>
        <taxon>Actinomycetota</taxon>
        <taxon>Actinomycetes</taxon>
        <taxon>Bifidobacteriales</taxon>
        <taxon>Bifidobacteriaceae</taxon>
        <taxon>Bifidobacterium</taxon>
    </lineage>
</organism>
<dbReference type="Proteomes" id="UP000451386">
    <property type="component" value="Unassembled WGS sequence"/>
</dbReference>
<dbReference type="EMBL" id="WDOP01000011">
    <property type="protein sequence ID" value="KAB7486106.1"/>
    <property type="molecule type" value="Genomic_DNA"/>
</dbReference>
<reference evidence="1 2" key="1">
    <citation type="journal article" date="2019" name="Nat. Med.">
        <title>A library of human gut bacterial isolates paired with longitudinal multiomics data enables mechanistic microbiome research.</title>
        <authorList>
            <person name="Poyet M."/>
            <person name="Groussin M."/>
            <person name="Gibbons S.M."/>
            <person name="Avila-Pacheco J."/>
            <person name="Jiang X."/>
            <person name="Kearney S.M."/>
            <person name="Perrotta A.R."/>
            <person name="Berdy B."/>
            <person name="Zhao S."/>
            <person name="Lieberman T.D."/>
            <person name="Swanson P.K."/>
            <person name="Smith M."/>
            <person name="Roesemann S."/>
            <person name="Alexander J.E."/>
            <person name="Rich S.A."/>
            <person name="Livny J."/>
            <person name="Vlamakis H."/>
            <person name="Clish C."/>
            <person name="Bullock K."/>
            <person name="Deik A."/>
            <person name="Scott J."/>
            <person name="Pierce K.A."/>
            <person name="Xavier R.J."/>
            <person name="Alm E.J."/>
        </authorList>
    </citation>
    <scope>NUCLEOTIDE SEQUENCE [LARGE SCALE GENOMIC DNA]</scope>
    <source>
        <strain evidence="1 2">BIOML-A13</strain>
    </source>
</reference>
<accession>A0A7J5TN00</accession>
<gene>
    <name evidence="1" type="ORF">GBA83_09150</name>
</gene>
<name>A0A7J5TN00_BIFBI</name>
<comment type="caution">
    <text evidence="1">The sequence shown here is derived from an EMBL/GenBank/DDBJ whole genome shotgun (WGS) entry which is preliminary data.</text>
</comment>
<evidence type="ECO:0000313" key="1">
    <source>
        <dbReference type="EMBL" id="KAB7486106.1"/>
    </source>
</evidence>
<proteinExistence type="predicted"/>
<evidence type="ECO:0000313" key="2">
    <source>
        <dbReference type="Proteomes" id="UP000451386"/>
    </source>
</evidence>
<dbReference type="AlphaFoldDB" id="A0A7J5TN00"/>